<name>A0ABY1QBE3_9BACT</name>
<sequence length="1130" mass="124346">MSSLLSPTMSARQVADKGHIYCVAETIRSHVLAFTMTTKSTLPLAVPNNCCSGTDSCAESSAVGRRSFIQAGSMAAAMLLAGRSPIMAGPFEETDFDEIIPADKKLSQSWIDSLYARGKPMTATGDDLKYIGMPINGICTGQVYLGGDGQLWLWNLDAFRDFKKNTAKGPRFMDPDVAPGLAEKAATEQEGMSQGFALQVSSEPDGSSNNAKVFTLDAKGFSDVTFTNQYPMATVDYADADCPVEVHLQAYTPFIPLNRDDSSYPVIVMRYTVENTLSIPQEIAIAGWIENISNTKSGKAANGKRVCVYRELDGISTVECAADFRDRGVGSAGEPQVEVFADFEGGTYGEWTVEGKAFGGAPSDGMDESKLQKLSGFQGKGLVNSWTGTDALQGKLISPEFMIQKSFINFLIGGGSNAKQLTVSLWVDGKPVRSATGKKSDAMKWTSWSVDEFQGKVAHLEILDASSGAWGHIDVDQIEFSTHPPAKTEGNSPAEMQPDFGSMALGVMGDVRPEIVDIDRSRAGVTDLFTDRPDDLKSGSHGERALKERSFASLGRKLTLQPGESQTVSFTLSWRFPNVKHAPVFGRPNAHAINHYSTLWSTAAESAGSVAARSSELHQTTQTWTDTWYDSTLPYWFLERTFVTLDCVQTQMGQRFAKGKDPEHYNFEEGVKCCPGNCTHVWHYAQGLSRIFPQIERECRDKIEYGLGFDPKSGSMRYRYTAAKFGDAIDGNCGTILRVLRESQMTPDYTFLRGIWERTKLSMDHVIQKWDPDEDGMLEGSQHNTLDEPWFGQVHWLINLYHAALKASAVMARQMNQPSVAARYEAIVAKGAPAMVDLLWSEDFGYFIHKPGPSEDQKHGSTNGCHIDQLLGESWLWNVGIERVLPQEKILESLQSLWKYNFAPEVGPFREKVTEGRWYAAAGNAGLVMCTFPNGKIEPKSGKKNYAGYLNECMTGFEWQVAAHMIWEGMLEKGLAIGKAIHDRYLPEDRNPYNEIECSDHYSRAMASFGAYLAICGYQYDGPQGKLAFAPKLSPEDFRAAFTAAQGWGQFSQEVVNGQQTAAIELRYGKLALQELTLDRLPSTPANHAVVKVDGKAIEASHVQLGNRHVLSFAGGLELVAGQRLDIQFA</sequence>
<dbReference type="Proteomes" id="UP001158067">
    <property type="component" value="Unassembled WGS sequence"/>
</dbReference>
<dbReference type="Gene3D" id="1.50.10.10">
    <property type="match status" value="1"/>
</dbReference>
<gene>
    <name evidence="3" type="ORF">SAMN06265222_108216</name>
</gene>
<dbReference type="InterPro" id="IPR008928">
    <property type="entry name" value="6-hairpin_glycosidase_sf"/>
</dbReference>
<evidence type="ECO:0000313" key="4">
    <source>
        <dbReference type="Proteomes" id="UP001158067"/>
    </source>
</evidence>
<dbReference type="SUPFAM" id="SSF48208">
    <property type="entry name" value="Six-hairpin glycosidases"/>
    <property type="match status" value="1"/>
</dbReference>
<dbReference type="RefSeq" id="WP_283433579.1">
    <property type="nucleotide sequence ID" value="NZ_FXUG01000008.1"/>
</dbReference>
<feature type="domain" description="Glycosyl-hydrolase family 116 catalytic region" evidence="1">
    <location>
        <begin position="730"/>
        <end position="1007"/>
    </location>
</feature>
<reference evidence="3 4" key="1">
    <citation type="submission" date="2017-05" db="EMBL/GenBank/DDBJ databases">
        <authorList>
            <person name="Varghese N."/>
            <person name="Submissions S."/>
        </authorList>
    </citation>
    <scope>NUCLEOTIDE SEQUENCE [LARGE SCALE GENOMIC DNA]</scope>
    <source>
        <strain evidence="3 4">DSM 25457</strain>
    </source>
</reference>
<evidence type="ECO:0000259" key="1">
    <source>
        <dbReference type="Pfam" id="PF04685"/>
    </source>
</evidence>
<evidence type="ECO:0000259" key="2">
    <source>
        <dbReference type="Pfam" id="PF12215"/>
    </source>
</evidence>
<dbReference type="InterPro" id="IPR052566">
    <property type="entry name" value="Non-lysos_glucosylceramidase"/>
</dbReference>
<keyword evidence="4" id="KW-1185">Reference proteome</keyword>
<feature type="domain" description="Glycosyl-hydrolase family 116 N-terminal" evidence="2">
    <location>
        <begin position="132"/>
        <end position="305"/>
    </location>
</feature>
<dbReference type="PANTHER" id="PTHR12654">
    <property type="entry name" value="BILE ACID BETA-GLUCOSIDASE-RELATED"/>
    <property type="match status" value="1"/>
</dbReference>
<dbReference type="InterPro" id="IPR006775">
    <property type="entry name" value="GH116_catalytic"/>
</dbReference>
<dbReference type="InterPro" id="IPR012341">
    <property type="entry name" value="6hp_glycosidase-like_sf"/>
</dbReference>
<dbReference type="EMBL" id="FXUG01000008">
    <property type="protein sequence ID" value="SMP64365.1"/>
    <property type="molecule type" value="Genomic_DNA"/>
</dbReference>
<dbReference type="InterPro" id="IPR024462">
    <property type="entry name" value="GH116_N"/>
</dbReference>
<comment type="caution">
    <text evidence="3">The sequence shown here is derived from an EMBL/GenBank/DDBJ whole genome shotgun (WGS) entry which is preliminary data.</text>
</comment>
<dbReference type="Pfam" id="PF12215">
    <property type="entry name" value="Glyco_hydr_116N"/>
    <property type="match status" value="1"/>
</dbReference>
<organism evidence="3 4">
    <name type="scientific">Neorhodopirellula lusitana</name>
    <dbReference type="NCBI Taxonomy" id="445327"/>
    <lineage>
        <taxon>Bacteria</taxon>
        <taxon>Pseudomonadati</taxon>
        <taxon>Planctomycetota</taxon>
        <taxon>Planctomycetia</taxon>
        <taxon>Pirellulales</taxon>
        <taxon>Pirellulaceae</taxon>
        <taxon>Neorhodopirellula</taxon>
    </lineage>
</organism>
<protein>
    <submittedName>
        <fullName evidence="3">Beta-Glucocerebrosidase 2 N terminal</fullName>
    </submittedName>
</protein>
<dbReference type="PANTHER" id="PTHR12654:SF0">
    <property type="entry name" value="NON-LYSOSOMAL GLUCOSYLCERAMIDASE"/>
    <property type="match status" value="1"/>
</dbReference>
<proteinExistence type="predicted"/>
<dbReference type="Pfam" id="PF04685">
    <property type="entry name" value="DUF608"/>
    <property type="match status" value="1"/>
</dbReference>
<accession>A0ABY1QBE3</accession>
<evidence type="ECO:0000313" key="3">
    <source>
        <dbReference type="EMBL" id="SMP64365.1"/>
    </source>
</evidence>